<sequence>MFNVMIHVLQYEHHAQKPFISFIYSVMSRSSTCVEWGRKKNTQNDEAELRNKLIHSSTYMTPKRSLMNIY</sequence>
<dbReference type="AlphaFoldDB" id="A0A1J1I574"/>
<proteinExistence type="predicted"/>
<evidence type="ECO:0000313" key="2">
    <source>
        <dbReference type="Proteomes" id="UP000183832"/>
    </source>
</evidence>
<evidence type="ECO:0000313" key="1">
    <source>
        <dbReference type="EMBL" id="CRK95432.1"/>
    </source>
</evidence>
<dbReference type="Proteomes" id="UP000183832">
    <property type="component" value="Unassembled WGS sequence"/>
</dbReference>
<reference evidence="1 2" key="1">
    <citation type="submission" date="2015-04" db="EMBL/GenBank/DDBJ databases">
        <authorList>
            <person name="Syromyatnikov M.Y."/>
            <person name="Popov V.N."/>
        </authorList>
    </citation>
    <scope>NUCLEOTIDE SEQUENCE [LARGE SCALE GENOMIC DNA]</scope>
</reference>
<organism evidence="1 2">
    <name type="scientific">Clunio marinus</name>
    <dbReference type="NCBI Taxonomy" id="568069"/>
    <lineage>
        <taxon>Eukaryota</taxon>
        <taxon>Metazoa</taxon>
        <taxon>Ecdysozoa</taxon>
        <taxon>Arthropoda</taxon>
        <taxon>Hexapoda</taxon>
        <taxon>Insecta</taxon>
        <taxon>Pterygota</taxon>
        <taxon>Neoptera</taxon>
        <taxon>Endopterygota</taxon>
        <taxon>Diptera</taxon>
        <taxon>Nematocera</taxon>
        <taxon>Chironomoidea</taxon>
        <taxon>Chironomidae</taxon>
        <taxon>Clunio</taxon>
    </lineage>
</organism>
<protein>
    <submittedName>
        <fullName evidence="1">CLUMA_CG008881, isoform A</fullName>
    </submittedName>
</protein>
<dbReference type="EMBL" id="CVRI01000041">
    <property type="protein sequence ID" value="CRK95432.1"/>
    <property type="molecule type" value="Genomic_DNA"/>
</dbReference>
<gene>
    <name evidence="1" type="ORF">CLUMA_CG008881</name>
</gene>
<accession>A0A1J1I574</accession>
<name>A0A1J1I574_9DIPT</name>
<keyword evidence="2" id="KW-1185">Reference proteome</keyword>